<gene>
    <name evidence="1" type="ORF">SDC9_110335</name>
</gene>
<proteinExistence type="predicted"/>
<dbReference type="EMBL" id="VSSQ01019423">
    <property type="protein sequence ID" value="MPM63455.1"/>
    <property type="molecule type" value="Genomic_DNA"/>
</dbReference>
<comment type="caution">
    <text evidence="1">The sequence shown here is derived from an EMBL/GenBank/DDBJ whole genome shotgun (WGS) entry which is preliminary data.</text>
</comment>
<dbReference type="AlphaFoldDB" id="A0A645BDC7"/>
<name>A0A645BDC7_9ZZZZ</name>
<protein>
    <submittedName>
        <fullName evidence="1">Uncharacterized protein</fullName>
    </submittedName>
</protein>
<sequence>MAGGGGGDLSGNAAKPLGNELLQAPSGAVAGEHGEVVYVEIAALVGLGNLRIVNLAEPVVGGDGAGVGENQSAHGGGDGGVLLDPPVVDVEVVVYQLFVIQHGGAKIADLLPLLAVENVRFGHVAVTCLDENVFNAVLNLLHGDRAIFNLVLIVGGDLQRQQIDDVGVIGLRHSVERFGNGHADFGQVEIHDFAVPLQNSIHTAPTLSQYTDLPFLRRTGEGASPAAALHTDIQNRTEECRSTFRPYFNGVTNQCQLEESLYLVEDFMKNVN</sequence>
<reference evidence="1" key="1">
    <citation type="submission" date="2019-08" db="EMBL/GenBank/DDBJ databases">
        <authorList>
            <person name="Kucharzyk K."/>
            <person name="Murdoch R.W."/>
            <person name="Higgins S."/>
            <person name="Loffler F."/>
        </authorList>
    </citation>
    <scope>NUCLEOTIDE SEQUENCE</scope>
</reference>
<evidence type="ECO:0000313" key="1">
    <source>
        <dbReference type="EMBL" id="MPM63455.1"/>
    </source>
</evidence>
<accession>A0A645BDC7</accession>
<organism evidence="1">
    <name type="scientific">bioreactor metagenome</name>
    <dbReference type="NCBI Taxonomy" id="1076179"/>
    <lineage>
        <taxon>unclassified sequences</taxon>
        <taxon>metagenomes</taxon>
        <taxon>ecological metagenomes</taxon>
    </lineage>
</organism>